<dbReference type="RefSeq" id="XP_005644420.1">
    <property type="nucleotide sequence ID" value="XM_005644363.1"/>
</dbReference>
<proteinExistence type="predicted"/>
<dbReference type="Gene3D" id="1.10.1520.10">
    <property type="entry name" value="Ribonuclease III domain"/>
    <property type="match status" value="1"/>
</dbReference>
<dbReference type="GO" id="GO:0006396">
    <property type="term" value="P:RNA processing"/>
    <property type="evidence" value="ECO:0007669"/>
    <property type="project" value="InterPro"/>
</dbReference>
<dbReference type="GeneID" id="17037850"/>
<dbReference type="KEGG" id="csl:COCSUDRAFT_44290"/>
<dbReference type="Pfam" id="PF00636">
    <property type="entry name" value="Ribonuclease_3"/>
    <property type="match status" value="1"/>
</dbReference>
<dbReference type="AlphaFoldDB" id="I0YNA7"/>
<dbReference type="SMART" id="SM00535">
    <property type="entry name" value="RIBOc"/>
    <property type="match status" value="1"/>
</dbReference>
<dbReference type="GO" id="GO:0004525">
    <property type="term" value="F:ribonuclease III activity"/>
    <property type="evidence" value="ECO:0007669"/>
    <property type="project" value="InterPro"/>
</dbReference>
<dbReference type="eggNOG" id="KOG1817">
    <property type="taxonomic scope" value="Eukaryota"/>
</dbReference>
<evidence type="ECO:0000259" key="1">
    <source>
        <dbReference type="PROSITE" id="PS50142"/>
    </source>
</evidence>
<dbReference type="SUPFAM" id="SSF69065">
    <property type="entry name" value="RNase III domain-like"/>
    <property type="match status" value="1"/>
</dbReference>
<name>I0YNA7_COCSC</name>
<dbReference type="Proteomes" id="UP000007264">
    <property type="component" value="Unassembled WGS sequence"/>
</dbReference>
<dbReference type="PROSITE" id="PS50142">
    <property type="entry name" value="RNASE_3_2"/>
    <property type="match status" value="1"/>
</dbReference>
<dbReference type="CDD" id="cd00593">
    <property type="entry name" value="RIBOc"/>
    <property type="match status" value="1"/>
</dbReference>
<sequence>MAIGPTDEDLKKVEKDLGYEFRDKWLLRQLHYNSSQVSKRGLVRDAAMHLVVSDLVYDSLPKASTDILTDRRTTLVMRDFCAEGARKLGWNKIAFTGKSFPKQEEQAAKNMLAELFEAVWGALYKDSGGNIHAVMDAYSRHFALHEVTTNGTASFHAMQQGASAAEGSAKAQEVAAALADLTFK</sequence>
<evidence type="ECO:0000313" key="2">
    <source>
        <dbReference type="EMBL" id="EIE19876.1"/>
    </source>
</evidence>
<dbReference type="InterPro" id="IPR000999">
    <property type="entry name" value="RNase_III_dom"/>
</dbReference>
<dbReference type="EMBL" id="AGSI01000017">
    <property type="protein sequence ID" value="EIE19876.1"/>
    <property type="molecule type" value="Genomic_DNA"/>
</dbReference>
<dbReference type="InterPro" id="IPR036389">
    <property type="entry name" value="RNase_III_sf"/>
</dbReference>
<evidence type="ECO:0000313" key="3">
    <source>
        <dbReference type="Proteomes" id="UP000007264"/>
    </source>
</evidence>
<dbReference type="OrthoDB" id="416741at2759"/>
<gene>
    <name evidence="2" type="ORF">COCSUDRAFT_44290</name>
</gene>
<organism evidence="2 3">
    <name type="scientific">Coccomyxa subellipsoidea (strain C-169)</name>
    <name type="common">Green microalga</name>
    <dbReference type="NCBI Taxonomy" id="574566"/>
    <lineage>
        <taxon>Eukaryota</taxon>
        <taxon>Viridiplantae</taxon>
        <taxon>Chlorophyta</taxon>
        <taxon>core chlorophytes</taxon>
        <taxon>Trebouxiophyceae</taxon>
        <taxon>Trebouxiophyceae incertae sedis</taxon>
        <taxon>Coccomyxaceae</taxon>
        <taxon>Coccomyxa</taxon>
        <taxon>Coccomyxa subellipsoidea</taxon>
    </lineage>
</organism>
<accession>I0YNA7</accession>
<feature type="domain" description="RNase III" evidence="1">
    <location>
        <begin position="10"/>
        <end position="128"/>
    </location>
</feature>
<reference evidence="2 3" key="1">
    <citation type="journal article" date="2012" name="Genome Biol.">
        <title>The genome of the polar eukaryotic microalga coccomyxa subellipsoidea reveals traits of cold adaptation.</title>
        <authorList>
            <person name="Blanc G."/>
            <person name="Agarkova I."/>
            <person name="Grimwood J."/>
            <person name="Kuo A."/>
            <person name="Brueggeman A."/>
            <person name="Dunigan D."/>
            <person name="Gurnon J."/>
            <person name="Ladunga I."/>
            <person name="Lindquist E."/>
            <person name="Lucas S."/>
            <person name="Pangilinan J."/>
            <person name="Proschold T."/>
            <person name="Salamov A."/>
            <person name="Schmutz J."/>
            <person name="Weeks D."/>
            <person name="Yamada T."/>
            <person name="Claverie J.M."/>
            <person name="Grigoriev I."/>
            <person name="Van Etten J."/>
            <person name="Lomsadze A."/>
            <person name="Borodovsky M."/>
        </authorList>
    </citation>
    <scope>NUCLEOTIDE SEQUENCE [LARGE SCALE GENOMIC DNA]</scope>
    <source>
        <strain evidence="2 3">C-169</strain>
    </source>
</reference>
<keyword evidence="3" id="KW-1185">Reference proteome</keyword>
<protein>
    <submittedName>
        <fullName evidence="2">Ribonuclease III</fullName>
    </submittedName>
</protein>
<comment type="caution">
    <text evidence="2">The sequence shown here is derived from an EMBL/GenBank/DDBJ whole genome shotgun (WGS) entry which is preliminary data.</text>
</comment>